<proteinExistence type="predicted"/>
<name>A0A0E9UX84_ANGAN</name>
<dbReference type="EMBL" id="GBXM01038226">
    <property type="protein sequence ID" value="JAH70351.1"/>
    <property type="molecule type" value="Transcribed_RNA"/>
</dbReference>
<accession>A0A0E9UX84</accession>
<reference evidence="2" key="1">
    <citation type="submission" date="2014-11" db="EMBL/GenBank/DDBJ databases">
        <authorList>
            <person name="Amaro Gonzalez C."/>
        </authorList>
    </citation>
    <scope>NUCLEOTIDE SEQUENCE</scope>
</reference>
<feature type="region of interest" description="Disordered" evidence="1">
    <location>
        <begin position="1"/>
        <end position="26"/>
    </location>
</feature>
<reference evidence="2" key="2">
    <citation type="journal article" date="2015" name="Fish Shellfish Immunol.">
        <title>Early steps in the European eel (Anguilla anguilla)-Vibrio vulnificus interaction in the gills: Role of the RtxA13 toxin.</title>
        <authorList>
            <person name="Callol A."/>
            <person name="Pajuelo D."/>
            <person name="Ebbesson L."/>
            <person name="Teles M."/>
            <person name="MacKenzie S."/>
            <person name="Amaro C."/>
        </authorList>
    </citation>
    <scope>NUCLEOTIDE SEQUENCE</scope>
</reference>
<dbReference type="AlphaFoldDB" id="A0A0E9UX84"/>
<organism evidence="2">
    <name type="scientific">Anguilla anguilla</name>
    <name type="common">European freshwater eel</name>
    <name type="synonym">Muraena anguilla</name>
    <dbReference type="NCBI Taxonomy" id="7936"/>
    <lineage>
        <taxon>Eukaryota</taxon>
        <taxon>Metazoa</taxon>
        <taxon>Chordata</taxon>
        <taxon>Craniata</taxon>
        <taxon>Vertebrata</taxon>
        <taxon>Euteleostomi</taxon>
        <taxon>Actinopterygii</taxon>
        <taxon>Neopterygii</taxon>
        <taxon>Teleostei</taxon>
        <taxon>Anguilliformes</taxon>
        <taxon>Anguillidae</taxon>
        <taxon>Anguilla</taxon>
    </lineage>
</organism>
<sequence>MKQPGEISAELSRKDPSKPGSSGHSI</sequence>
<evidence type="ECO:0000313" key="2">
    <source>
        <dbReference type="EMBL" id="JAH70351.1"/>
    </source>
</evidence>
<protein>
    <submittedName>
        <fullName evidence="2">Uncharacterized protein</fullName>
    </submittedName>
</protein>
<evidence type="ECO:0000256" key="1">
    <source>
        <dbReference type="SAM" id="MobiDB-lite"/>
    </source>
</evidence>